<dbReference type="PROSITE" id="PS51440">
    <property type="entry name" value="TIM_2"/>
    <property type="match status" value="1"/>
</dbReference>
<comment type="caution">
    <text evidence="5">The sequence shown here is derived from an EMBL/GenBank/DDBJ whole genome shotgun (WGS) entry which is preliminary data.</text>
</comment>
<reference evidence="5 6" key="1">
    <citation type="journal article" date="2024" name="G3 (Bethesda)">
        <title>Genome assembly of Hibiscus sabdariffa L. provides insights into metabolisms of medicinal natural products.</title>
        <authorList>
            <person name="Kim T."/>
        </authorList>
    </citation>
    <scope>NUCLEOTIDE SEQUENCE [LARGE SCALE GENOMIC DNA]</scope>
    <source>
        <strain evidence="5">TK-2024</strain>
        <tissue evidence="5">Old leaves</tissue>
    </source>
</reference>
<dbReference type="EMBL" id="JBBPBM010000006">
    <property type="protein sequence ID" value="KAK8581854.1"/>
    <property type="molecule type" value="Genomic_DNA"/>
</dbReference>
<evidence type="ECO:0000313" key="6">
    <source>
        <dbReference type="Proteomes" id="UP001472677"/>
    </source>
</evidence>
<proteinExistence type="inferred from homology"/>
<evidence type="ECO:0000313" key="5">
    <source>
        <dbReference type="EMBL" id="KAK8581854.1"/>
    </source>
</evidence>
<evidence type="ECO:0000256" key="3">
    <source>
        <dbReference type="ARBA" id="ARBA00023235"/>
    </source>
</evidence>
<evidence type="ECO:0000256" key="4">
    <source>
        <dbReference type="ARBA" id="ARBA00024331"/>
    </source>
</evidence>
<comment type="subunit">
    <text evidence="2">Homodimer.</text>
</comment>
<dbReference type="Pfam" id="PF00121">
    <property type="entry name" value="TIM"/>
    <property type="match status" value="1"/>
</dbReference>
<dbReference type="PANTHER" id="PTHR21139:SF37">
    <property type="entry name" value="OS01G0841600 PROTEIN"/>
    <property type="match status" value="1"/>
</dbReference>
<dbReference type="SUPFAM" id="SSF51351">
    <property type="entry name" value="Triosephosphate isomerase (TIM)"/>
    <property type="match status" value="1"/>
</dbReference>
<dbReference type="Proteomes" id="UP001472677">
    <property type="component" value="Unassembled WGS sequence"/>
</dbReference>
<evidence type="ECO:0000256" key="1">
    <source>
        <dbReference type="ARBA" id="ARBA00007422"/>
    </source>
</evidence>
<organism evidence="5 6">
    <name type="scientific">Hibiscus sabdariffa</name>
    <name type="common">roselle</name>
    <dbReference type="NCBI Taxonomy" id="183260"/>
    <lineage>
        <taxon>Eukaryota</taxon>
        <taxon>Viridiplantae</taxon>
        <taxon>Streptophyta</taxon>
        <taxon>Embryophyta</taxon>
        <taxon>Tracheophyta</taxon>
        <taxon>Spermatophyta</taxon>
        <taxon>Magnoliopsida</taxon>
        <taxon>eudicotyledons</taxon>
        <taxon>Gunneridae</taxon>
        <taxon>Pentapetalae</taxon>
        <taxon>rosids</taxon>
        <taxon>malvids</taxon>
        <taxon>Malvales</taxon>
        <taxon>Malvaceae</taxon>
        <taxon>Malvoideae</taxon>
        <taxon>Hibiscus</taxon>
    </lineage>
</organism>
<dbReference type="InterPro" id="IPR013785">
    <property type="entry name" value="Aldolase_TIM"/>
</dbReference>
<comment type="pathway">
    <text evidence="4">Carbohydrate biosynthesis.</text>
</comment>
<name>A0ABR2FLN2_9ROSI</name>
<dbReference type="Gene3D" id="3.20.20.70">
    <property type="entry name" value="Aldolase class I"/>
    <property type="match status" value="1"/>
</dbReference>
<dbReference type="PANTHER" id="PTHR21139">
    <property type="entry name" value="TRIOSEPHOSPHATE ISOMERASE"/>
    <property type="match status" value="1"/>
</dbReference>
<comment type="similarity">
    <text evidence="1">Belongs to the triosephosphate isomerase family.</text>
</comment>
<protein>
    <submittedName>
        <fullName evidence="5">Uncharacterized protein</fullName>
    </submittedName>
</protein>
<gene>
    <name evidence="5" type="ORF">V6N12_072060</name>
</gene>
<accession>A0ABR2FLN2</accession>
<evidence type="ECO:0000256" key="2">
    <source>
        <dbReference type="ARBA" id="ARBA00011738"/>
    </source>
</evidence>
<dbReference type="InterPro" id="IPR035990">
    <property type="entry name" value="TIM_sf"/>
</dbReference>
<sequence length="171" mass="18963">MLSSLSPRLLPSFSFRASPPRLPMTLRLKPPQLLSGRRRFLLPVKASDDNDNEENFDGALYLLPRQVGNGTTEEVKKIVTTLNEAEVPSRMLLVVVTTEEVKKIVTTLNEAEVPSEDVVEVVVSPPFVFLNFVKSLLRSDFHVAAQNCWVRKGGAFTGEISAEMLVNLSIP</sequence>
<dbReference type="InterPro" id="IPR000652">
    <property type="entry name" value="Triosephosphate_isomerase"/>
</dbReference>
<keyword evidence="3" id="KW-0413">Isomerase</keyword>
<keyword evidence="6" id="KW-1185">Reference proteome</keyword>